<dbReference type="GO" id="GO:0005524">
    <property type="term" value="F:ATP binding"/>
    <property type="evidence" value="ECO:0007669"/>
    <property type="project" value="UniProtKB-KW"/>
</dbReference>
<keyword evidence="2" id="KW-0547">Nucleotide-binding</keyword>
<feature type="domain" description="Helicase C-terminal" evidence="9">
    <location>
        <begin position="202"/>
        <end position="338"/>
    </location>
</feature>
<evidence type="ECO:0000259" key="8">
    <source>
        <dbReference type="PROSITE" id="PS51192"/>
    </source>
</evidence>
<keyword evidence="11" id="KW-1185">Reference proteome</keyword>
<dbReference type="InterPro" id="IPR027417">
    <property type="entry name" value="P-loop_NTPase"/>
</dbReference>
<dbReference type="InterPro" id="IPR014001">
    <property type="entry name" value="Helicase_ATP-bd"/>
</dbReference>
<evidence type="ECO:0000256" key="1">
    <source>
        <dbReference type="ARBA" id="ARBA00005446"/>
    </source>
</evidence>
<proteinExistence type="inferred from homology"/>
<evidence type="ECO:0000256" key="3">
    <source>
        <dbReference type="ARBA" id="ARBA00022801"/>
    </source>
</evidence>
<dbReference type="GO" id="GO:0043138">
    <property type="term" value="F:3'-5' DNA helicase activity"/>
    <property type="evidence" value="ECO:0007669"/>
    <property type="project" value="UniProtKB-EC"/>
</dbReference>
<dbReference type="SMART" id="SM00487">
    <property type="entry name" value="DEXDc"/>
    <property type="match status" value="1"/>
</dbReference>
<protein>
    <recommendedName>
        <fullName evidence="7">DNA 3'-5' helicase</fullName>
        <ecNumber evidence="7">5.6.2.4</ecNumber>
    </recommendedName>
</protein>
<feature type="domain" description="Helicase ATP-binding" evidence="8">
    <location>
        <begin position="1"/>
        <end position="177"/>
    </location>
</feature>
<dbReference type="GO" id="GO:0003676">
    <property type="term" value="F:nucleic acid binding"/>
    <property type="evidence" value="ECO:0007669"/>
    <property type="project" value="InterPro"/>
</dbReference>
<dbReference type="Pfam" id="PF00271">
    <property type="entry name" value="Helicase_C"/>
    <property type="match status" value="1"/>
</dbReference>
<dbReference type="GO" id="GO:0016787">
    <property type="term" value="F:hydrolase activity"/>
    <property type="evidence" value="ECO:0007669"/>
    <property type="project" value="UniProtKB-KW"/>
</dbReference>
<dbReference type="GO" id="GO:0009378">
    <property type="term" value="F:four-way junction helicase activity"/>
    <property type="evidence" value="ECO:0007669"/>
    <property type="project" value="TreeGrafter"/>
</dbReference>
<sequence length="338" mass="37537">IVDNENALVLYPTGGGKSLTYQVPALCLPVTYVTSLTLLQGLTVVISPLIALMKDQVDALVDRGVKAANLDSTLGAERAAWVKQGVVSRRLKLLYVAPGRLNNEGFITMMSRVKISLLAIDESHCISQWGASFRPEYLKIVHFAEEMDVERVLCLTATATPNVAEDICQSFFIDTQKGVFRTPVYRSNLALQVQVANTLDQKLDTLIPFSKSRTGPAIIYVTLQKHTEEVAGHLRPHGMKPMVYYHAGLNGDERARVQQQFMESDNGIVCATIAFGMGIDKGESFVQFKFRSQCLDWSRQSDSLPSLTYSLDSRDINKPRHCRDCSCDYTSHAMASQH</sequence>
<dbReference type="InterPro" id="IPR011545">
    <property type="entry name" value="DEAD/DEAH_box_helicase_dom"/>
</dbReference>
<dbReference type="InterPro" id="IPR004589">
    <property type="entry name" value="DNA_helicase_ATP-dep_RecQ"/>
</dbReference>
<dbReference type="GO" id="GO:0005634">
    <property type="term" value="C:nucleus"/>
    <property type="evidence" value="ECO:0007669"/>
    <property type="project" value="TreeGrafter"/>
</dbReference>
<dbReference type="Pfam" id="PF00270">
    <property type="entry name" value="DEAD"/>
    <property type="match status" value="1"/>
</dbReference>
<feature type="non-terminal residue" evidence="10">
    <location>
        <position position="338"/>
    </location>
</feature>
<evidence type="ECO:0000256" key="4">
    <source>
        <dbReference type="ARBA" id="ARBA00022806"/>
    </source>
</evidence>
<accession>A0AAD4ENS1</accession>
<comment type="catalytic activity">
    <reaction evidence="6">
        <text>Couples ATP hydrolysis with the unwinding of duplex DNA by translocating in the 3'-5' direction.</text>
        <dbReference type="EC" id="5.6.2.4"/>
    </reaction>
</comment>
<dbReference type="PROSITE" id="PS51194">
    <property type="entry name" value="HELICASE_CTER"/>
    <property type="match status" value="1"/>
</dbReference>
<keyword evidence="3 10" id="KW-0378">Hydrolase</keyword>
<dbReference type="EC" id="5.6.2.4" evidence="7"/>
<dbReference type="PANTHER" id="PTHR13710:SF120">
    <property type="entry name" value="BIFUNCTIONAL 3'-5' EXONUCLEASE_ATP-DEPENDENT HELICASE WRN"/>
    <property type="match status" value="1"/>
</dbReference>
<evidence type="ECO:0000256" key="5">
    <source>
        <dbReference type="ARBA" id="ARBA00022840"/>
    </source>
</evidence>
<dbReference type="GO" id="GO:0005737">
    <property type="term" value="C:cytoplasm"/>
    <property type="evidence" value="ECO:0007669"/>
    <property type="project" value="TreeGrafter"/>
</dbReference>
<dbReference type="InterPro" id="IPR001650">
    <property type="entry name" value="Helicase_C-like"/>
</dbReference>
<keyword evidence="4" id="KW-0347">Helicase</keyword>
<evidence type="ECO:0000313" key="10">
    <source>
        <dbReference type="EMBL" id="KAG1908163.1"/>
    </source>
</evidence>
<evidence type="ECO:0000313" key="11">
    <source>
        <dbReference type="Proteomes" id="UP001195769"/>
    </source>
</evidence>
<dbReference type="GeneID" id="64668374"/>
<dbReference type="GO" id="GO:0000724">
    <property type="term" value="P:double-strand break repair via homologous recombination"/>
    <property type="evidence" value="ECO:0007669"/>
    <property type="project" value="TreeGrafter"/>
</dbReference>
<evidence type="ECO:0000256" key="2">
    <source>
        <dbReference type="ARBA" id="ARBA00022741"/>
    </source>
</evidence>
<name>A0AAD4ENS1_9AGAM</name>
<dbReference type="NCBIfam" id="TIGR00614">
    <property type="entry name" value="recQ_fam"/>
    <property type="match status" value="1"/>
</dbReference>
<dbReference type="Proteomes" id="UP001195769">
    <property type="component" value="Unassembled WGS sequence"/>
</dbReference>
<dbReference type="PANTHER" id="PTHR13710">
    <property type="entry name" value="DNA HELICASE RECQ FAMILY MEMBER"/>
    <property type="match status" value="1"/>
</dbReference>
<gene>
    <name evidence="10" type="ORF">F5891DRAFT_937113</name>
</gene>
<keyword evidence="5" id="KW-0067">ATP-binding</keyword>
<dbReference type="SUPFAM" id="SSF52540">
    <property type="entry name" value="P-loop containing nucleoside triphosphate hydrolases"/>
    <property type="match status" value="1"/>
</dbReference>
<evidence type="ECO:0000259" key="9">
    <source>
        <dbReference type="PROSITE" id="PS51194"/>
    </source>
</evidence>
<organism evidence="10 11">
    <name type="scientific">Suillus fuscotomentosus</name>
    <dbReference type="NCBI Taxonomy" id="1912939"/>
    <lineage>
        <taxon>Eukaryota</taxon>
        <taxon>Fungi</taxon>
        <taxon>Dikarya</taxon>
        <taxon>Basidiomycota</taxon>
        <taxon>Agaricomycotina</taxon>
        <taxon>Agaricomycetes</taxon>
        <taxon>Agaricomycetidae</taxon>
        <taxon>Boletales</taxon>
        <taxon>Suillineae</taxon>
        <taxon>Suillaceae</taxon>
        <taxon>Suillus</taxon>
    </lineage>
</organism>
<dbReference type="EMBL" id="JABBWK010000001">
    <property type="protein sequence ID" value="KAG1908163.1"/>
    <property type="molecule type" value="Genomic_DNA"/>
</dbReference>
<dbReference type="RefSeq" id="XP_041233738.1">
    <property type="nucleotide sequence ID" value="XM_041374076.1"/>
</dbReference>
<comment type="similarity">
    <text evidence="1">Belongs to the helicase family. RecQ subfamily.</text>
</comment>
<dbReference type="GO" id="GO:0005694">
    <property type="term" value="C:chromosome"/>
    <property type="evidence" value="ECO:0007669"/>
    <property type="project" value="TreeGrafter"/>
</dbReference>
<dbReference type="AlphaFoldDB" id="A0AAD4ENS1"/>
<reference evidence="10" key="1">
    <citation type="journal article" date="2020" name="New Phytol.">
        <title>Comparative genomics reveals dynamic genome evolution in host specialist ectomycorrhizal fungi.</title>
        <authorList>
            <person name="Lofgren L.A."/>
            <person name="Nguyen N.H."/>
            <person name="Vilgalys R."/>
            <person name="Ruytinx J."/>
            <person name="Liao H.L."/>
            <person name="Branco S."/>
            <person name="Kuo A."/>
            <person name="LaButti K."/>
            <person name="Lipzen A."/>
            <person name="Andreopoulos W."/>
            <person name="Pangilinan J."/>
            <person name="Riley R."/>
            <person name="Hundley H."/>
            <person name="Na H."/>
            <person name="Barry K."/>
            <person name="Grigoriev I.V."/>
            <person name="Stajich J.E."/>
            <person name="Kennedy P.G."/>
        </authorList>
    </citation>
    <scope>NUCLEOTIDE SEQUENCE</scope>
    <source>
        <strain evidence="10">FC203</strain>
    </source>
</reference>
<dbReference type="PROSITE" id="PS51192">
    <property type="entry name" value="HELICASE_ATP_BIND_1"/>
    <property type="match status" value="1"/>
</dbReference>
<comment type="caution">
    <text evidence="10">The sequence shown here is derived from an EMBL/GenBank/DDBJ whole genome shotgun (WGS) entry which is preliminary data.</text>
</comment>
<evidence type="ECO:0000256" key="7">
    <source>
        <dbReference type="ARBA" id="ARBA00034808"/>
    </source>
</evidence>
<evidence type="ECO:0000256" key="6">
    <source>
        <dbReference type="ARBA" id="ARBA00034617"/>
    </source>
</evidence>
<dbReference type="Gene3D" id="3.40.50.300">
    <property type="entry name" value="P-loop containing nucleotide triphosphate hydrolases"/>
    <property type="match status" value="2"/>
</dbReference>